<dbReference type="Proteomes" id="UP000828390">
    <property type="component" value="Unassembled WGS sequence"/>
</dbReference>
<feature type="transmembrane region" description="Helical" evidence="1">
    <location>
        <begin position="61"/>
        <end position="82"/>
    </location>
</feature>
<dbReference type="EMBL" id="JAIWYP010000014">
    <property type="protein sequence ID" value="KAH3710705.1"/>
    <property type="molecule type" value="Genomic_DNA"/>
</dbReference>
<keyword evidence="4" id="KW-1185">Reference proteome</keyword>
<comment type="caution">
    <text evidence="3">The sequence shown here is derived from an EMBL/GenBank/DDBJ whole genome shotgun (WGS) entry which is preliminary data.</text>
</comment>
<evidence type="ECO:0000313" key="2">
    <source>
        <dbReference type="EMBL" id="KAH3710629.1"/>
    </source>
</evidence>
<gene>
    <name evidence="2" type="ORF">DPMN_070118</name>
    <name evidence="3" type="ORF">DPMN_070197</name>
</gene>
<evidence type="ECO:0000313" key="4">
    <source>
        <dbReference type="Proteomes" id="UP000828390"/>
    </source>
</evidence>
<sequence length="111" mass="12350">MQSSRQNALETKLLWPGGTTCLKEVSSPITSMPASWARSSEVSVMRMPWNLNMSFVLGKLGLLHVLEGLSGATLSVFMEFIVYRKSTLKKNPVWAESVFTDGLHMLMLDVT</sequence>
<protein>
    <submittedName>
        <fullName evidence="3">Uncharacterized protein</fullName>
    </submittedName>
</protein>
<organism evidence="3 4">
    <name type="scientific">Dreissena polymorpha</name>
    <name type="common">Zebra mussel</name>
    <name type="synonym">Mytilus polymorpha</name>
    <dbReference type="NCBI Taxonomy" id="45954"/>
    <lineage>
        <taxon>Eukaryota</taxon>
        <taxon>Metazoa</taxon>
        <taxon>Spiralia</taxon>
        <taxon>Lophotrochozoa</taxon>
        <taxon>Mollusca</taxon>
        <taxon>Bivalvia</taxon>
        <taxon>Autobranchia</taxon>
        <taxon>Heteroconchia</taxon>
        <taxon>Euheterodonta</taxon>
        <taxon>Imparidentia</taxon>
        <taxon>Neoheterodontei</taxon>
        <taxon>Myida</taxon>
        <taxon>Dreissenoidea</taxon>
        <taxon>Dreissenidae</taxon>
        <taxon>Dreissena</taxon>
    </lineage>
</organism>
<reference evidence="3" key="2">
    <citation type="submission" date="2020-11" db="EMBL/GenBank/DDBJ databases">
        <authorList>
            <person name="McCartney M.A."/>
            <person name="Auch B."/>
            <person name="Kono T."/>
            <person name="Mallez S."/>
            <person name="Becker A."/>
            <person name="Gohl D.M."/>
            <person name="Silverstein K.A.T."/>
            <person name="Koren S."/>
            <person name="Bechman K.B."/>
            <person name="Herman A."/>
            <person name="Abrahante J.E."/>
            <person name="Garbe J."/>
        </authorList>
    </citation>
    <scope>NUCLEOTIDE SEQUENCE</scope>
    <source>
        <strain evidence="3">Duluth1</strain>
        <tissue evidence="3">Whole animal</tissue>
    </source>
</reference>
<dbReference type="EMBL" id="JAIWYP010000014">
    <property type="protein sequence ID" value="KAH3710629.1"/>
    <property type="molecule type" value="Genomic_DNA"/>
</dbReference>
<keyword evidence="1" id="KW-0812">Transmembrane</keyword>
<evidence type="ECO:0000313" key="3">
    <source>
        <dbReference type="EMBL" id="KAH3710705.1"/>
    </source>
</evidence>
<proteinExistence type="predicted"/>
<keyword evidence="1" id="KW-0472">Membrane</keyword>
<name>A0A9D4BUY2_DREPO</name>
<reference evidence="3" key="1">
    <citation type="journal article" date="2019" name="bioRxiv">
        <title>The Genome of the Zebra Mussel, Dreissena polymorpha: A Resource for Invasive Species Research.</title>
        <authorList>
            <person name="McCartney M.A."/>
            <person name="Auch B."/>
            <person name="Kono T."/>
            <person name="Mallez S."/>
            <person name="Zhang Y."/>
            <person name="Obille A."/>
            <person name="Becker A."/>
            <person name="Abrahante J.E."/>
            <person name="Garbe J."/>
            <person name="Badalamenti J.P."/>
            <person name="Herman A."/>
            <person name="Mangelson H."/>
            <person name="Liachko I."/>
            <person name="Sullivan S."/>
            <person name="Sone E.D."/>
            <person name="Koren S."/>
            <person name="Silverstein K.A.T."/>
            <person name="Beckman K.B."/>
            <person name="Gohl D.M."/>
        </authorList>
    </citation>
    <scope>NUCLEOTIDE SEQUENCE</scope>
    <source>
        <strain evidence="3">Duluth1</strain>
        <tissue evidence="3">Whole animal</tissue>
    </source>
</reference>
<keyword evidence="1" id="KW-1133">Transmembrane helix</keyword>
<accession>A0A9D4BUY2</accession>
<dbReference type="AlphaFoldDB" id="A0A9D4BUY2"/>
<evidence type="ECO:0000256" key="1">
    <source>
        <dbReference type="SAM" id="Phobius"/>
    </source>
</evidence>